<dbReference type="InterPro" id="IPR040170">
    <property type="entry name" value="Cytosol_ACT"/>
</dbReference>
<dbReference type="InterPro" id="IPR029069">
    <property type="entry name" value="HotDog_dom_sf"/>
</dbReference>
<protein>
    <submittedName>
        <fullName evidence="5">Acyl-CoA hydrolase</fullName>
    </submittedName>
</protein>
<dbReference type="Gene3D" id="3.10.129.10">
    <property type="entry name" value="Hotdog Thioesterase"/>
    <property type="match status" value="1"/>
</dbReference>
<dbReference type="AlphaFoldDB" id="A0A1G9KHS1"/>
<proteinExistence type="inferred from homology"/>
<evidence type="ECO:0000313" key="5">
    <source>
        <dbReference type="EMBL" id="SDL49261.1"/>
    </source>
</evidence>
<dbReference type="PANTHER" id="PTHR11049">
    <property type="entry name" value="ACYL COENZYME A THIOESTER HYDROLASE"/>
    <property type="match status" value="1"/>
</dbReference>
<accession>A0A1G9KHS1</accession>
<dbReference type="Proteomes" id="UP000199068">
    <property type="component" value="Unassembled WGS sequence"/>
</dbReference>
<evidence type="ECO:0000313" key="6">
    <source>
        <dbReference type="Proteomes" id="UP000199068"/>
    </source>
</evidence>
<feature type="domain" description="HotDog ACOT-type" evidence="4">
    <location>
        <begin position="1"/>
        <end position="110"/>
    </location>
</feature>
<dbReference type="CDD" id="cd03442">
    <property type="entry name" value="BFIT_BACH"/>
    <property type="match status" value="1"/>
</dbReference>
<dbReference type="PANTHER" id="PTHR11049:SF31">
    <property type="entry name" value="HOTDOG ACOT-TYPE DOMAIN-CONTAINING PROTEIN"/>
    <property type="match status" value="1"/>
</dbReference>
<dbReference type="RefSeq" id="WP_092723122.1">
    <property type="nucleotide sequence ID" value="NZ_FNGW01000002.1"/>
</dbReference>
<comment type="similarity">
    <text evidence="1">Belongs to the acyl coenzyme A hydrolase family.</text>
</comment>
<dbReference type="GO" id="GO:0006637">
    <property type="term" value="P:acyl-CoA metabolic process"/>
    <property type="evidence" value="ECO:0007669"/>
    <property type="project" value="TreeGrafter"/>
</dbReference>
<keyword evidence="6" id="KW-1185">Reference proteome</keyword>
<dbReference type="GO" id="GO:0005829">
    <property type="term" value="C:cytosol"/>
    <property type="evidence" value="ECO:0007669"/>
    <property type="project" value="TreeGrafter"/>
</dbReference>
<evidence type="ECO:0000256" key="3">
    <source>
        <dbReference type="PROSITE-ProRule" id="PRU01106"/>
    </source>
</evidence>
<name>A0A1G9KHS1_9FIRM</name>
<dbReference type="GO" id="GO:0052816">
    <property type="term" value="F:long-chain fatty acyl-CoA hydrolase activity"/>
    <property type="evidence" value="ECO:0007669"/>
    <property type="project" value="TreeGrafter"/>
</dbReference>
<dbReference type="PROSITE" id="PS51770">
    <property type="entry name" value="HOTDOG_ACOT"/>
    <property type="match status" value="1"/>
</dbReference>
<dbReference type="InterPro" id="IPR006683">
    <property type="entry name" value="Thioestr_dom"/>
</dbReference>
<dbReference type="SUPFAM" id="SSF54637">
    <property type="entry name" value="Thioesterase/thiol ester dehydrase-isomerase"/>
    <property type="match status" value="1"/>
</dbReference>
<evidence type="ECO:0000259" key="4">
    <source>
        <dbReference type="PROSITE" id="PS51770"/>
    </source>
</evidence>
<evidence type="ECO:0000256" key="2">
    <source>
        <dbReference type="ARBA" id="ARBA00022801"/>
    </source>
</evidence>
<dbReference type="InterPro" id="IPR033120">
    <property type="entry name" value="HOTDOG_ACOT"/>
</dbReference>
<reference evidence="5 6" key="1">
    <citation type="submission" date="2016-10" db="EMBL/GenBank/DDBJ databases">
        <authorList>
            <person name="de Groot N.N."/>
        </authorList>
    </citation>
    <scope>NUCLEOTIDE SEQUENCE [LARGE SCALE GENOMIC DNA]</scope>
    <source>
        <strain evidence="5 6">DSM 797</strain>
    </source>
</reference>
<organism evidence="5 6">
    <name type="scientific">Romboutsia lituseburensis DSM 797</name>
    <dbReference type="NCBI Taxonomy" id="1121325"/>
    <lineage>
        <taxon>Bacteria</taxon>
        <taxon>Bacillati</taxon>
        <taxon>Bacillota</taxon>
        <taxon>Clostridia</taxon>
        <taxon>Peptostreptococcales</taxon>
        <taxon>Peptostreptococcaceae</taxon>
        <taxon>Romboutsia</taxon>
    </lineage>
</organism>
<dbReference type="Pfam" id="PF03061">
    <property type="entry name" value="4HBT"/>
    <property type="match status" value="1"/>
</dbReference>
<evidence type="ECO:0000256" key="1">
    <source>
        <dbReference type="ARBA" id="ARBA00010458"/>
    </source>
</evidence>
<keyword evidence="2 3" id="KW-0378">Hydrolase</keyword>
<dbReference type="GO" id="GO:0009062">
    <property type="term" value="P:fatty acid catabolic process"/>
    <property type="evidence" value="ECO:0007669"/>
    <property type="project" value="TreeGrafter"/>
</dbReference>
<sequence>MNYYDIYKLVKSEDLNHHGTLFAGRMSEWFVESCFITTAVEYKHPENLVCVKVQELNFYTPIRKGDIIHIQSKICLLGKTSLTVYGKVTRNNDAKVLVDGYLTFVCIDENGCKMNHNLVMNPPTSEEDIKLEAKAKSFKK</sequence>
<dbReference type="EMBL" id="FNGW01000002">
    <property type="protein sequence ID" value="SDL49261.1"/>
    <property type="molecule type" value="Genomic_DNA"/>
</dbReference>
<dbReference type="STRING" id="1121325.SAMN04515677_102151"/>
<gene>
    <name evidence="5" type="ORF">SAMN04515677_102151</name>
</gene>